<sequence length="1737" mass="197806">MMSSTSKGTTSRVKLTESNENDAKHTRDSLPLPPIRSPLISIQDPSQAAPTPRSAPATPAKSLSKAHVGNLSSGASNGGHSHQGMAARDRGSSCRTPRGMIDPKALMPVHVPHFELNEDPSFWNDHNVQILIRVRPMNSAELSSQGNTRCLMQESSQTVAWTGHPETRFTFDHVACETISQEKLFRVVGLPMVENCMSGYNSCMFAYGQTGSGKTYTMMGDFHEMDNVLSEDCGMTPRIFEYLFMRIKQEEEARNNVQLKYSCKCSFLEIYNEQITDLLEPSSTNLQMREDVKTRVYVENLKECEVSSVKDVLELLLKGAANRKIAATNMNSESSRSHCVFTCIIESRWEEDSLQRHRFGRLNLVDLAGSERQKSSGAEGDRLKEAANINRSLSTLGLVIMTLVDIANGRNRHVPYRDSKLTFLLQDSLGGNSKTTIIATVSPSICSAGETLSTLKFAQRAKLIQNNAKVNEDAPGDVMALQRQIQKLKDQVRFLIKHQNIPRFSGHLSASLEQVNLHNFCDDPGSSQGGYPDTIKDPSLLNEKIEFLEAALIGSLRREKMVEATVRRLEAEIEHMNRLIHQWEDDAQHIKAMLRFREEKIRRLEMLADDLISSDGYLMEENISLCEENKLLRARIDRNPELTQFAFENKRLLEQIRVLQESNQEGERETLKTELSHLRNQLFNVLEGKLAENDEVVKELERCRGQLNECLEKNARLSREVDYLRHKLTHNVESREPAIDKLKNVQELSNGEFMVKVSESQYSQSTMELDNLTQELLGGNGHVDHPFSHHQISEQNESRTNLHHLDNTSTCKENFILNEEDNANGTFSVMNMSHDKNVQKYQNEGVVELCSDELASGLLLFKETDHVEGSDPAGHYDEIPSMDAKDITEEIEISNVDMSVKGEHKSGRYVGNSNLNACENIQADLLFKFEEVRGIMEEAEIMLNALLEANEDSKRERDMWRRSSEQLLAEQIALVEEVQQLEASTSSQEKQLRILTDQIHGSFNEILVSSTSLEESIQKMQRITREKLDLAFGDIFSIGREVLQCISSSRSWLEDILSEIMKRDFELFVVYTCNIRALRQQSMPLNTEDSAHNHQRQSMPLSISQAVSPDFAGPVAIAEYNERFLLKEASQNLSSSKEKNNFLSENCDGDTKKHLDAVRDTSMMEEFARKHHLVEGLFFDIKLLQESATNVKDMKDETDRIGLTLQEVRDKLMIKTAQFDDLFVRQQALEARLMESETALSSSRSELEQSQETLAKLSYENSRLSLLLEDAYFQKSQTDELLEDEKKLTEGLESEILSIKASIDRKVLCSVEEVMDELRMLSEERDHLQAEIVGLKDKLEMTSALADENEAIAVEARQVAEANKIYAEEKEEEVKVLERSIDVLEGTVDVLEKKVHELQEEAEGHQLVRRDLELKVQALSQRMYTVEDMAGNLMSEELNYGGEDFQPSRFPADMIAKLSEARKYTEELETEICSKDEEIKKYREHVSELLLHSEAQSSLYQEKFKALEYMISEVKTDPRPSNIAASAATRVEKTPLRARRSGSPFRCISNLVQQMNCEKEQELSLARTRIEELEAVSAERQKEICMLSARLAAVESMTHDVIRDLLGVKLDMTNFANLVEEEQLDNLVERIQQQAGETEENEILYLKKQIDDFLLERDSWLEEINERKAEMLACQVKVEQLQQRDQMLRAQNEMLKLDKANLHRKIAELDEAVKKLAGPQSIIHDRIQHPINTRRVT</sequence>
<keyword evidence="5 7" id="KW-0505">Motor protein</keyword>
<dbReference type="GO" id="GO:0005524">
    <property type="term" value="F:ATP binding"/>
    <property type="evidence" value="ECO:0007669"/>
    <property type="project" value="UniProtKB-UniRule"/>
</dbReference>
<dbReference type="InterPro" id="IPR027417">
    <property type="entry name" value="P-loop_NTPase"/>
</dbReference>
<keyword evidence="2 7" id="KW-0547">Nucleotide-binding</keyword>
<feature type="compositionally biased region" description="Polar residues" evidence="9">
    <location>
        <begin position="70"/>
        <end position="80"/>
    </location>
</feature>
<gene>
    <name evidence="11" type="ORF">J5N97_015472</name>
</gene>
<evidence type="ECO:0000256" key="6">
    <source>
        <dbReference type="ARBA" id="ARBA00034488"/>
    </source>
</evidence>
<feature type="binding site" evidence="7">
    <location>
        <begin position="208"/>
        <end position="215"/>
    </location>
    <ligand>
        <name>ATP</name>
        <dbReference type="ChEBI" id="CHEBI:30616"/>
    </ligand>
</feature>
<protein>
    <recommendedName>
        <fullName evidence="10">Kinesin motor domain-containing protein</fullName>
    </recommendedName>
</protein>
<dbReference type="GO" id="GO:0007018">
    <property type="term" value="P:microtubule-based movement"/>
    <property type="evidence" value="ECO:0007669"/>
    <property type="project" value="InterPro"/>
</dbReference>
<evidence type="ECO:0000313" key="12">
    <source>
        <dbReference type="Proteomes" id="UP001085076"/>
    </source>
</evidence>
<dbReference type="PANTHER" id="PTHR37739">
    <property type="entry name" value="KINESIN-LIKE PROTEIN KIN-12D"/>
    <property type="match status" value="1"/>
</dbReference>
<dbReference type="Gene3D" id="3.40.850.10">
    <property type="entry name" value="Kinesin motor domain"/>
    <property type="match status" value="1"/>
</dbReference>
<dbReference type="OrthoDB" id="3176171at2759"/>
<accession>A0A9D5HKQ7</accession>
<dbReference type="GO" id="GO:0008017">
    <property type="term" value="F:microtubule binding"/>
    <property type="evidence" value="ECO:0007669"/>
    <property type="project" value="InterPro"/>
</dbReference>
<feature type="compositionally biased region" description="Low complexity" evidence="9">
    <location>
        <begin position="37"/>
        <end position="60"/>
    </location>
</feature>
<evidence type="ECO:0000256" key="3">
    <source>
        <dbReference type="ARBA" id="ARBA00022840"/>
    </source>
</evidence>
<dbReference type="PROSITE" id="PS00411">
    <property type="entry name" value="KINESIN_MOTOR_1"/>
    <property type="match status" value="1"/>
</dbReference>
<evidence type="ECO:0000256" key="2">
    <source>
        <dbReference type="ARBA" id="ARBA00022741"/>
    </source>
</evidence>
<dbReference type="InterPro" id="IPR019821">
    <property type="entry name" value="Kinesin_motor_CS"/>
</dbReference>
<evidence type="ECO:0000256" key="5">
    <source>
        <dbReference type="ARBA" id="ARBA00023175"/>
    </source>
</evidence>
<keyword evidence="12" id="KW-1185">Reference proteome</keyword>
<reference evidence="11" key="1">
    <citation type="submission" date="2021-03" db="EMBL/GenBank/DDBJ databases">
        <authorList>
            <person name="Li Z."/>
            <person name="Yang C."/>
        </authorList>
    </citation>
    <scope>NUCLEOTIDE SEQUENCE</scope>
    <source>
        <strain evidence="11">Dzin_1.0</strain>
        <tissue evidence="11">Leaf</tissue>
    </source>
</reference>
<dbReference type="PROSITE" id="PS50067">
    <property type="entry name" value="KINESIN_MOTOR_2"/>
    <property type="match status" value="1"/>
</dbReference>
<dbReference type="InterPro" id="IPR044986">
    <property type="entry name" value="KIF15/KIN-12"/>
</dbReference>
<comment type="similarity">
    <text evidence="6">Belongs to the TRAFAC class myosin-kinesin ATPase superfamily. Kinesin family. KIN-12 subfamily.</text>
</comment>
<dbReference type="InterPro" id="IPR036961">
    <property type="entry name" value="Kinesin_motor_dom_sf"/>
</dbReference>
<dbReference type="GO" id="GO:0005874">
    <property type="term" value="C:microtubule"/>
    <property type="evidence" value="ECO:0007669"/>
    <property type="project" value="UniProtKB-KW"/>
</dbReference>
<comment type="caution">
    <text evidence="11">The sequence shown here is derived from an EMBL/GenBank/DDBJ whole genome shotgun (WGS) entry which is preliminary data.</text>
</comment>
<evidence type="ECO:0000256" key="9">
    <source>
        <dbReference type="SAM" id="MobiDB-lite"/>
    </source>
</evidence>
<feature type="domain" description="Kinesin motor" evidence="10">
    <location>
        <begin position="127"/>
        <end position="464"/>
    </location>
</feature>
<organism evidence="11 12">
    <name type="scientific">Dioscorea zingiberensis</name>
    <dbReference type="NCBI Taxonomy" id="325984"/>
    <lineage>
        <taxon>Eukaryota</taxon>
        <taxon>Viridiplantae</taxon>
        <taxon>Streptophyta</taxon>
        <taxon>Embryophyta</taxon>
        <taxon>Tracheophyta</taxon>
        <taxon>Spermatophyta</taxon>
        <taxon>Magnoliopsida</taxon>
        <taxon>Liliopsida</taxon>
        <taxon>Dioscoreales</taxon>
        <taxon>Dioscoreaceae</taxon>
        <taxon>Dioscorea</taxon>
    </lineage>
</organism>
<evidence type="ECO:0000256" key="7">
    <source>
        <dbReference type="PROSITE-ProRule" id="PRU00283"/>
    </source>
</evidence>
<dbReference type="FunFam" id="3.40.850.10:FF:000033">
    <property type="entry name" value="Kinesin-like protein KIN-12E"/>
    <property type="match status" value="1"/>
</dbReference>
<reference evidence="11" key="2">
    <citation type="journal article" date="2022" name="Hortic Res">
        <title>The genome of Dioscorea zingiberensis sheds light on the biosynthesis, origin and evolution of the medicinally important diosgenin saponins.</title>
        <authorList>
            <person name="Li Y."/>
            <person name="Tan C."/>
            <person name="Li Z."/>
            <person name="Guo J."/>
            <person name="Li S."/>
            <person name="Chen X."/>
            <person name="Wang C."/>
            <person name="Dai X."/>
            <person name="Yang H."/>
            <person name="Song W."/>
            <person name="Hou L."/>
            <person name="Xu J."/>
            <person name="Tong Z."/>
            <person name="Xu A."/>
            <person name="Yuan X."/>
            <person name="Wang W."/>
            <person name="Yang Q."/>
            <person name="Chen L."/>
            <person name="Sun Z."/>
            <person name="Wang K."/>
            <person name="Pan B."/>
            <person name="Chen J."/>
            <person name="Bao Y."/>
            <person name="Liu F."/>
            <person name="Qi X."/>
            <person name="Gang D.R."/>
            <person name="Wen J."/>
            <person name="Li J."/>
        </authorList>
    </citation>
    <scope>NUCLEOTIDE SEQUENCE</scope>
    <source>
        <strain evidence="11">Dzin_1.0</strain>
    </source>
</reference>
<dbReference type="EMBL" id="JAGGNH010000003">
    <property type="protein sequence ID" value="KAJ0979998.1"/>
    <property type="molecule type" value="Genomic_DNA"/>
</dbReference>
<feature type="coiled-coil region" evidence="8">
    <location>
        <begin position="1311"/>
        <end position="1338"/>
    </location>
</feature>
<feature type="coiled-coil region" evidence="8">
    <location>
        <begin position="1621"/>
        <end position="1712"/>
    </location>
</feature>
<evidence type="ECO:0000259" key="10">
    <source>
        <dbReference type="PROSITE" id="PS50067"/>
    </source>
</evidence>
<dbReference type="SUPFAM" id="SSF52540">
    <property type="entry name" value="P-loop containing nucleoside triphosphate hydrolases"/>
    <property type="match status" value="1"/>
</dbReference>
<dbReference type="Pfam" id="PF00225">
    <property type="entry name" value="Kinesin"/>
    <property type="match status" value="1"/>
</dbReference>
<dbReference type="InterPro" id="IPR001752">
    <property type="entry name" value="Kinesin_motor_dom"/>
</dbReference>
<dbReference type="PRINTS" id="PR00380">
    <property type="entry name" value="KINESINHEAVY"/>
</dbReference>
<dbReference type="SMART" id="SM00129">
    <property type="entry name" value="KISc"/>
    <property type="match status" value="1"/>
</dbReference>
<feature type="coiled-coil region" evidence="8">
    <location>
        <begin position="1367"/>
        <end position="1415"/>
    </location>
</feature>
<evidence type="ECO:0000313" key="11">
    <source>
        <dbReference type="EMBL" id="KAJ0979998.1"/>
    </source>
</evidence>
<evidence type="ECO:0000256" key="4">
    <source>
        <dbReference type="ARBA" id="ARBA00023054"/>
    </source>
</evidence>
<feature type="coiled-coil region" evidence="8">
    <location>
        <begin position="936"/>
        <end position="998"/>
    </location>
</feature>
<feature type="coiled-coil region" evidence="8">
    <location>
        <begin position="559"/>
        <end position="586"/>
    </location>
</feature>
<dbReference type="Proteomes" id="UP001085076">
    <property type="component" value="Miscellaneous, Linkage group lg03"/>
</dbReference>
<name>A0A9D5HKQ7_9LILI</name>
<evidence type="ECO:0000256" key="8">
    <source>
        <dbReference type="SAM" id="Coils"/>
    </source>
</evidence>
<keyword evidence="3 7" id="KW-0067">ATP-binding</keyword>
<evidence type="ECO:0000256" key="1">
    <source>
        <dbReference type="ARBA" id="ARBA00022701"/>
    </source>
</evidence>
<feature type="coiled-coil region" evidence="8">
    <location>
        <begin position="649"/>
        <end position="720"/>
    </location>
</feature>
<feature type="compositionally biased region" description="Basic and acidic residues" evidence="9">
    <location>
        <begin position="14"/>
        <end position="28"/>
    </location>
</feature>
<dbReference type="PANTHER" id="PTHR37739:SF19">
    <property type="entry name" value="KINESIN-LIKE PROTEIN KIN-12E"/>
    <property type="match status" value="1"/>
</dbReference>
<feature type="region of interest" description="Disordered" evidence="9">
    <location>
        <begin position="1"/>
        <end position="99"/>
    </location>
</feature>
<keyword evidence="4 8" id="KW-0175">Coiled coil</keyword>
<feature type="compositionally biased region" description="Polar residues" evidence="9">
    <location>
        <begin position="1"/>
        <end position="13"/>
    </location>
</feature>
<dbReference type="GO" id="GO:0003777">
    <property type="term" value="F:microtubule motor activity"/>
    <property type="evidence" value="ECO:0007669"/>
    <property type="project" value="InterPro"/>
</dbReference>
<keyword evidence="1" id="KW-0493">Microtubule</keyword>
<proteinExistence type="inferred from homology"/>